<dbReference type="EMBL" id="FTMN01000012">
    <property type="protein sequence ID" value="SIQ95988.1"/>
    <property type="molecule type" value="Genomic_DNA"/>
</dbReference>
<dbReference type="InterPro" id="IPR019734">
    <property type="entry name" value="TPR_rpt"/>
</dbReference>
<sequence>MKVGLRVSLIASLLLLQGCVMNAKKEEAPYGGLALIGVIHEPEFAVLPQTSYLGLDQVGILALKEEGEDSRTAFKQAEQSLLESADYIQARKLLGRVLFLVPNHQRARTLMYTLDADLDQKLKALNVDPEMLEPYRVKARESLPSLSRRFLGKADYYPLLMRMNALKSANIVAGQTLLLPAKEVRPARRQPVVSRPVVTTDPEETQLPPVENIESEPTGEALIEANVSEPAADDEAVEQNSEVEEPDTEVVAPDEEAADDTADAQETEQDEAPVEQGIAEVEYSDQETLAFQAYGRGDLQTAYELLKGQPGQREGQVDALYRTLKRSLVEVPYARGLQLYQAQRLDQAIAEFDKVLSVEPEHGQALLYKARCEELLDRLRTID</sequence>
<keyword evidence="1" id="KW-0802">TPR repeat</keyword>
<evidence type="ECO:0000256" key="1">
    <source>
        <dbReference type="PROSITE-ProRule" id="PRU00339"/>
    </source>
</evidence>
<dbReference type="InterPro" id="IPR036779">
    <property type="entry name" value="LysM_dom_sf"/>
</dbReference>
<reference evidence="4 5" key="1">
    <citation type="submission" date="2017-01" db="EMBL/GenBank/DDBJ databases">
        <authorList>
            <person name="Mah S.A."/>
            <person name="Swanson W.J."/>
            <person name="Moy G.W."/>
            <person name="Vacquier V.D."/>
        </authorList>
    </citation>
    <scope>NUCLEOTIDE SEQUENCE [LARGE SCALE GENOMIC DNA]</scope>
    <source>
        <strain evidence="4 5">DSM 7027</strain>
    </source>
</reference>
<keyword evidence="5" id="KW-1185">Reference proteome</keyword>
<evidence type="ECO:0000313" key="5">
    <source>
        <dbReference type="Proteomes" id="UP000186895"/>
    </source>
</evidence>
<dbReference type="PROSITE" id="PS51257">
    <property type="entry name" value="PROKAR_LIPOPROTEIN"/>
    <property type="match status" value="1"/>
</dbReference>
<feature type="repeat" description="TPR" evidence="1">
    <location>
        <begin position="329"/>
        <end position="362"/>
    </location>
</feature>
<organism evidence="4 5">
    <name type="scientific">Marinobacterium stanieri</name>
    <dbReference type="NCBI Taxonomy" id="49186"/>
    <lineage>
        <taxon>Bacteria</taxon>
        <taxon>Pseudomonadati</taxon>
        <taxon>Pseudomonadota</taxon>
        <taxon>Gammaproteobacteria</taxon>
        <taxon>Oceanospirillales</taxon>
        <taxon>Oceanospirillaceae</taxon>
        <taxon>Marinobacterium</taxon>
    </lineage>
</organism>
<dbReference type="Gene3D" id="3.10.350.10">
    <property type="entry name" value="LysM domain"/>
    <property type="match status" value="1"/>
</dbReference>
<feature type="region of interest" description="Disordered" evidence="2">
    <location>
        <begin position="230"/>
        <end position="274"/>
    </location>
</feature>
<dbReference type="PROSITE" id="PS50005">
    <property type="entry name" value="TPR"/>
    <property type="match status" value="1"/>
</dbReference>
<gene>
    <name evidence="4" type="ORF">SAMN05421647_11263</name>
</gene>
<evidence type="ECO:0000256" key="2">
    <source>
        <dbReference type="SAM" id="MobiDB-lite"/>
    </source>
</evidence>
<dbReference type="STRING" id="49186.SAMN05421647_11263"/>
<dbReference type="PROSITE" id="PS51782">
    <property type="entry name" value="LYSM"/>
    <property type="match status" value="1"/>
</dbReference>
<dbReference type="AlphaFoldDB" id="A0A1N6X0Y8"/>
<evidence type="ECO:0000313" key="4">
    <source>
        <dbReference type="EMBL" id="SIQ95988.1"/>
    </source>
</evidence>
<feature type="region of interest" description="Disordered" evidence="2">
    <location>
        <begin position="189"/>
        <end position="218"/>
    </location>
</feature>
<dbReference type="InterPro" id="IPR018392">
    <property type="entry name" value="LysM"/>
</dbReference>
<dbReference type="eggNOG" id="COG1652">
    <property type="taxonomic scope" value="Bacteria"/>
</dbReference>
<evidence type="ECO:0000259" key="3">
    <source>
        <dbReference type="PROSITE" id="PS51782"/>
    </source>
</evidence>
<dbReference type="Proteomes" id="UP000186895">
    <property type="component" value="Unassembled WGS sequence"/>
</dbReference>
<feature type="compositionally biased region" description="Acidic residues" evidence="2">
    <location>
        <begin position="231"/>
        <end position="273"/>
    </location>
</feature>
<dbReference type="SUPFAM" id="SSF48452">
    <property type="entry name" value="TPR-like"/>
    <property type="match status" value="1"/>
</dbReference>
<name>A0A1N6X0Y8_9GAMM</name>
<dbReference type="InterPro" id="IPR011990">
    <property type="entry name" value="TPR-like_helical_dom_sf"/>
</dbReference>
<protein>
    <recommendedName>
        <fullName evidence="3">LysM domain-containing protein</fullName>
    </recommendedName>
</protein>
<accession>A0A1N6X0Y8</accession>
<dbReference type="Gene3D" id="1.25.40.10">
    <property type="entry name" value="Tetratricopeptide repeat domain"/>
    <property type="match status" value="1"/>
</dbReference>
<dbReference type="Pfam" id="PF01476">
    <property type="entry name" value="LysM"/>
    <property type="match status" value="1"/>
</dbReference>
<feature type="domain" description="LysM" evidence="3">
    <location>
        <begin position="133"/>
        <end position="179"/>
    </location>
</feature>
<proteinExistence type="predicted"/>